<dbReference type="Proteomes" id="UP000694844">
    <property type="component" value="Chromosome 6"/>
</dbReference>
<name>A0A8B8A8S2_CRAVI</name>
<sequence length="176" mass="20807">MQLMQGMEMEDFLATETVKSVMARGFQEIRVRKAVERVIFDKNKCPEEITEQMIIHEIEEMRREGPPGQVILLAGVVISTVKINHSSKNKVVWNFWNRGADWLHQQLLPSFEHLINSNREKPLFYFCYQRKIEHSNLQQSYDGHSKRFNWSCEFARGEFKTKRSSDLQDLPFSVRV</sequence>
<dbReference type="RefSeq" id="XP_022287003.1">
    <property type="nucleotide sequence ID" value="XM_022431295.1"/>
</dbReference>
<evidence type="ECO:0000313" key="1">
    <source>
        <dbReference type="Proteomes" id="UP000694844"/>
    </source>
</evidence>
<dbReference type="GeneID" id="111099830"/>
<evidence type="ECO:0000313" key="2">
    <source>
        <dbReference type="RefSeq" id="XP_022287003.1"/>
    </source>
</evidence>
<organism evidence="1 2">
    <name type="scientific">Crassostrea virginica</name>
    <name type="common">Eastern oyster</name>
    <dbReference type="NCBI Taxonomy" id="6565"/>
    <lineage>
        <taxon>Eukaryota</taxon>
        <taxon>Metazoa</taxon>
        <taxon>Spiralia</taxon>
        <taxon>Lophotrochozoa</taxon>
        <taxon>Mollusca</taxon>
        <taxon>Bivalvia</taxon>
        <taxon>Autobranchia</taxon>
        <taxon>Pteriomorphia</taxon>
        <taxon>Ostreida</taxon>
        <taxon>Ostreoidea</taxon>
        <taxon>Ostreidae</taxon>
        <taxon>Crassostrea</taxon>
    </lineage>
</organism>
<keyword evidence="1" id="KW-1185">Reference proteome</keyword>
<reference evidence="2" key="1">
    <citation type="submission" date="2025-08" db="UniProtKB">
        <authorList>
            <consortium name="RefSeq"/>
        </authorList>
    </citation>
    <scope>IDENTIFICATION</scope>
    <source>
        <tissue evidence="2">Whole sample</tissue>
    </source>
</reference>
<accession>A0A8B8A8S2</accession>
<proteinExistence type="predicted"/>
<gene>
    <name evidence="2" type="primary">LOC111099830</name>
</gene>
<protein>
    <submittedName>
        <fullName evidence="2">Uncharacterized protein LOC111099830 isoform X2</fullName>
    </submittedName>
</protein>
<dbReference type="AlphaFoldDB" id="A0A8B8A8S2"/>